<dbReference type="PANTHER" id="PTHR36452">
    <property type="entry name" value="CHROMOSOME 12, WHOLE GENOME SHOTGUN SEQUENCE"/>
    <property type="match status" value="1"/>
</dbReference>
<dbReference type="RefSeq" id="WP_147034349.1">
    <property type="nucleotide sequence ID" value="NZ_CP042436.1"/>
</dbReference>
<reference evidence="1 2" key="1">
    <citation type="journal article" date="2017" name="Curr. Microbiol.">
        <title>Mucilaginibacter ginsenosidivorans sp. nov., Isolated from Soil of Ginseng Field.</title>
        <authorList>
            <person name="Kim M.M."/>
            <person name="Siddiqi M.Z."/>
            <person name="Im W.T."/>
        </authorList>
    </citation>
    <scope>NUCLEOTIDE SEQUENCE [LARGE SCALE GENOMIC DNA]</scope>
    <source>
        <strain evidence="1 2">Gsoil 3017</strain>
    </source>
</reference>
<accession>A0A5B8V2D9</accession>
<protein>
    <submittedName>
        <fullName evidence="1">DUF2461 domain-containing protein</fullName>
    </submittedName>
</protein>
<gene>
    <name evidence="1" type="ORF">FRZ54_24115</name>
</gene>
<evidence type="ECO:0000313" key="1">
    <source>
        <dbReference type="EMBL" id="QEC65524.1"/>
    </source>
</evidence>
<proteinExistence type="predicted"/>
<keyword evidence="2" id="KW-1185">Reference proteome</keyword>
<name>A0A5B8V2D9_9SPHI</name>
<dbReference type="OrthoDB" id="9794241at2"/>
<evidence type="ECO:0000313" key="2">
    <source>
        <dbReference type="Proteomes" id="UP000321479"/>
    </source>
</evidence>
<dbReference type="PIRSF" id="PIRSF028451">
    <property type="entry name" value="UCP028451"/>
    <property type="match status" value="1"/>
</dbReference>
<dbReference type="Proteomes" id="UP000321479">
    <property type="component" value="Chromosome"/>
</dbReference>
<organism evidence="1 2">
    <name type="scientific">Mucilaginibacter ginsenosidivorans</name>
    <dbReference type="NCBI Taxonomy" id="398053"/>
    <lineage>
        <taxon>Bacteria</taxon>
        <taxon>Pseudomonadati</taxon>
        <taxon>Bacteroidota</taxon>
        <taxon>Sphingobacteriia</taxon>
        <taxon>Sphingobacteriales</taxon>
        <taxon>Sphingobacteriaceae</taxon>
        <taxon>Mucilaginibacter</taxon>
    </lineage>
</organism>
<dbReference type="AlphaFoldDB" id="A0A5B8V2D9"/>
<dbReference type="EMBL" id="CP042436">
    <property type="protein sequence ID" value="QEC65524.1"/>
    <property type="molecule type" value="Genomic_DNA"/>
</dbReference>
<dbReference type="KEGG" id="mgin:FRZ54_24115"/>
<dbReference type="NCBIfam" id="TIGR02453">
    <property type="entry name" value="TIGR02453 family protein"/>
    <property type="match status" value="1"/>
</dbReference>
<dbReference type="PANTHER" id="PTHR36452:SF1">
    <property type="entry name" value="DUF2461 DOMAIN-CONTAINING PROTEIN"/>
    <property type="match status" value="1"/>
</dbReference>
<dbReference type="InterPro" id="IPR015996">
    <property type="entry name" value="UCP028451"/>
</dbReference>
<dbReference type="InterPro" id="IPR012808">
    <property type="entry name" value="CHP02453"/>
</dbReference>
<sequence length="221" mass="25357">MRIYPETFTFLKDIADNNNREWFMAHKDEHDRAKENVIEFAGELIKELSKVDPNLDASLDPKKAVLRIYRDIRFSPDKTPYKNNFGIGKLTSGKNVMHIGYYMHVQPGASFIAGGSWMPENDQLKKIRQEIDYNADALKAVVDEPEFKQLFGEFRKQEQLKTVPQGYSADNENIGLLKLKSFVAEHSFTDKEMMTEGIVQKIATICSKLYPLNVFLKNAVS</sequence>
<dbReference type="Pfam" id="PF09365">
    <property type="entry name" value="DUF2461"/>
    <property type="match status" value="1"/>
</dbReference>